<reference evidence="2" key="1">
    <citation type="submission" date="2024-06" db="EMBL/GenBank/DDBJ databases">
        <title>The genome sequences of Kitasatospora sp. strain HUAS MG31.</title>
        <authorList>
            <person name="Mo P."/>
        </authorList>
    </citation>
    <scope>NUCLEOTIDE SEQUENCE</scope>
    <source>
        <strain evidence="2">HUAS MG31</strain>
    </source>
</reference>
<protein>
    <submittedName>
        <fullName evidence="2">BadF/BadG/BcrA/BcrD ATPase family protein</fullName>
    </submittedName>
</protein>
<dbReference type="InterPro" id="IPR002731">
    <property type="entry name" value="ATPase_BadF"/>
</dbReference>
<dbReference type="InterPro" id="IPR043129">
    <property type="entry name" value="ATPase_NBD"/>
</dbReference>
<name>A0AAU8JWJ4_9ACTN</name>
<dbReference type="PANTHER" id="PTHR43190">
    <property type="entry name" value="N-ACETYL-D-GLUCOSAMINE KINASE"/>
    <property type="match status" value="1"/>
</dbReference>
<sequence>MTGRAAPDPSGALVLGIDVGGSTTRVLVAGLDGRVIGTGRAGGGNPVAHGGPAAAAEVAAALRAALTGVDPGAVVAGVVGLAGGTVASRVLAGVWPAAGLRVLPRLVSDVELAYAAGTDRPDGTVLVAGTGAVAGECRDFTPVRFADGHGWLLGDRGSGYWLGRTAVSSALTTLDRTRAPGALPPFAAAVVAALTGATPPTGGPDAVARLRAAVIGAAHAEPPVRLARLAPLVLRGAAEGDPDARQLVERAADHLLTTLGTVRAPDSTRPVVLAGGVLVPASPLTEAVRTRITARWPAASVPLAAGTAGAAAWLAARPLGVPGTLHRRLVGAPD</sequence>
<dbReference type="SUPFAM" id="SSF53067">
    <property type="entry name" value="Actin-like ATPase domain"/>
    <property type="match status" value="2"/>
</dbReference>
<organism evidence="2">
    <name type="scientific">Kitasatospora camelliae</name>
    <dbReference type="NCBI Taxonomy" id="3156397"/>
    <lineage>
        <taxon>Bacteria</taxon>
        <taxon>Bacillati</taxon>
        <taxon>Actinomycetota</taxon>
        <taxon>Actinomycetes</taxon>
        <taxon>Kitasatosporales</taxon>
        <taxon>Streptomycetaceae</taxon>
        <taxon>Kitasatospora</taxon>
    </lineage>
</organism>
<accession>A0AAU8JWJ4</accession>
<dbReference type="InterPro" id="IPR052519">
    <property type="entry name" value="Euk-type_GlcNAc_Kinase"/>
</dbReference>
<dbReference type="AlphaFoldDB" id="A0AAU8JWJ4"/>
<dbReference type="EMBL" id="CP159872">
    <property type="protein sequence ID" value="XCM80203.1"/>
    <property type="molecule type" value="Genomic_DNA"/>
</dbReference>
<gene>
    <name evidence="2" type="ORF">ABWK59_15370</name>
</gene>
<dbReference type="Pfam" id="PF01869">
    <property type="entry name" value="BcrAD_BadFG"/>
    <property type="match status" value="1"/>
</dbReference>
<dbReference type="KEGG" id="kcm:ABWK59_15370"/>
<dbReference type="Gene3D" id="3.30.420.40">
    <property type="match status" value="2"/>
</dbReference>
<feature type="domain" description="ATPase BadF/BadG/BcrA/BcrD type" evidence="1">
    <location>
        <begin position="15"/>
        <end position="299"/>
    </location>
</feature>
<proteinExistence type="predicted"/>
<dbReference type="PANTHER" id="PTHR43190:SF3">
    <property type="entry name" value="N-ACETYL-D-GLUCOSAMINE KINASE"/>
    <property type="match status" value="1"/>
</dbReference>
<evidence type="ECO:0000313" key="2">
    <source>
        <dbReference type="EMBL" id="XCM80203.1"/>
    </source>
</evidence>
<dbReference type="RefSeq" id="WP_354641143.1">
    <property type="nucleotide sequence ID" value="NZ_CP159872.1"/>
</dbReference>
<evidence type="ECO:0000259" key="1">
    <source>
        <dbReference type="Pfam" id="PF01869"/>
    </source>
</evidence>